<keyword evidence="1" id="KW-1133">Transmembrane helix</keyword>
<gene>
    <name evidence="2" type="ORF">Mal52_26960</name>
</gene>
<keyword evidence="3" id="KW-1185">Reference proteome</keyword>
<keyword evidence="1" id="KW-0812">Transmembrane</keyword>
<reference evidence="2 3" key="1">
    <citation type="submission" date="2019-02" db="EMBL/GenBank/DDBJ databases">
        <title>Deep-cultivation of Planctomycetes and their phenomic and genomic characterization uncovers novel biology.</title>
        <authorList>
            <person name="Wiegand S."/>
            <person name="Jogler M."/>
            <person name="Boedeker C."/>
            <person name="Pinto D."/>
            <person name="Vollmers J."/>
            <person name="Rivas-Marin E."/>
            <person name="Kohn T."/>
            <person name="Peeters S.H."/>
            <person name="Heuer A."/>
            <person name="Rast P."/>
            <person name="Oberbeckmann S."/>
            <person name="Bunk B."/>
            <person name="Jeske O."/>
            <person name="Meyerdierks A."/>
            <person name="Storesund J.E."/>
            <person name="Kallscheuer N."/>
            <person name="Luecker S."/>
            <person name="Lage O.M."/>
            <person name="Pohl T."/>
            <person name="Merkel B.J."/>
            <person name="Hornburger P."/>
            <person name="Mueller R.-W."/>
            <person name="Bruemmer F."/>
            <person name="Labrenz M."/>
            <person name="Spormann A.M."/>
            <person name="Op den Camp H."/>
            <person name="Overmann J."/>
            <person name="Amann R."/>
            <person name="Jetten M.S.M."/>
            <person name="Mascher T."/>
            <person name="Medema M.H."/>
            <person name="Devos D.P."/>
            <person name="Kaster A.-K."/>
            <person name="Ovreas L."/>
            <person name="Rohde M."/>
            <person name="Galperin M.Y."/>
            <person name="Jogler C."/>
        </authorList>
    </citation>
    <scope>NUCLEOTIDE SEQUENCE [LARGE SCALE GENOMIC DNA]</scope>
    <source>
        <strain evidence="2 3">Mal52</strain>
    </source>
</reference>
<organism evidence="2 3">
    <name type="scientific">Symmachiella dynata</name>
    <dbReference type="NCBI Taxonomy" id="2527995"/>
    <lineage>
        <taxon>Bacteria</taxon>
        <taxon>Pseudomonadati</taxon>
        <taxon>Planctomycetota</taxon>
        <taxon>Planctomycetia</taxon>
        <taxon>Planctomycetales</taxon>
        <taxon>Planctomycetaceae</taxon>
        <taxon>Symmachiella</taxon>
    </lineage>
</organism>
<dbReference type="Proteomes" id="UP000319383">
    <property type="component" value="Chromosome"/>
</dbReference>
<accession>A0A517ZP15</accession>
<name>A0A517ZP15_9PLAN</name>
<dbReference type="RefSeq" id="WP_145376612.1">
    <property type="nucleotide sequence ID" value="NZ_CP036276.1"/>
</dbReference>
<feature type="transmembrane region" description="Helical" evidence="1">
    <location>
        <begin position="12"/>
        <end position="28"/>
    </location>
</feature>
<evidence type="ECO:0000313" key="3">
    <source>
        <dbReference type="Proteomes" id="UP000319383"/>
    </source>
</evidence>
<dbReference type="KEGG" id="sdyn:Mal52_26960"/>
<proteinExistence type="predicted"/>
<dbReference type="EMBL" id="CP036276">
    <property type="protein sequence ID" value="QDU44218.1"/>
    <property type="molecule type" value="Genomic_DNA"/>
</dbReference>
<keyword evidence="1" id="KW-0472">Membrane</keyword>
<dbReference type="AlphaFoldDB" id="A0A517ZP15"/>
<sequence>MNSQRTTLINDFWIVVVAIVMFSIILGVRKWGDQRYVAGYTEGYAQAEGYTRAQAQRSGLNELTKRVAWRGDHAKPQ</sequence>
<evidence type="ECO:0000313" key="2">
    <source>
        <dbReference type="EMBL" id="QDU44218.1"/>
    </source>
</evidence>
<protein>
    <submittedName>
        <fullName evidence="2">Uncharacterized protein</fullName>
    </submittedName>
</protein>
<evidence type="ECO:0000256" key="1">
    <source>
        <dbReference type="SAM" id="Phobius"/>
    </source>
</evidence>